<name>A0ABP9BSP5_9FLAO</name>
<organism evidence="2 3">
    <name type="scientific">Litoribaculum gwangyangense</name>
    <dbReference type="NCBI Taxonomy" id="1130722"/>
    <lineage>
        <taxon>Bacteria</taxon>
        <taxon>Pseudomonadati</taxon>
        <taxon>Bacteroidota</taxon>
        <taxon>Flavobacteriia</taxon>
        <taxon>Flavobacteriales</taxon>
        <taxon>Flavobacteriaceae</taxon>
        <taxon>Litoribaculum</taxon>
    </lineage>
</organism>
<dbReference type="EMBL" id="BAABJW010000001">
    <property type="protein sequence ID" value="GAA4799895.1"/>
    <property type="molecule type" value="Genomic_DNA"/>
</dbReference>
<evidence type="ECO:0000313" key="3">
    <source>
        <dbReference type="Proteomes" id="UP001501433"/>
    </source>
</evidence>
<accession>A0ABP9BSP5</accession>
<dbReference type="RefSeq" id="WP_345275041.1">
    <property type="nucleotide sequence ID" value="NZ_BAABJW010000001.1"/>
</dbReference>
<keyword evidence="1" id="KW-0812">Transmembrane</keyword>
<evidence type="ECO:0000313" key="2">
    <source>
        <dbReference type="EMBL" id="GAA4799895.1"/>
    </source>
</evidence>
<keyword evidence="1" id="KW-1133">Transmembrane helix</keyword>
<protein>
    <submittedName>
        <fullName evidence="2">Uncharacterized protein</fullName>
    </submittedName>
</protein>
<evidence type="ECO:0000256" key="1">
    <source>
        <dbReference type="SAM" id="Phobius"/>
    </source>
</evidence>
<reference evidence="3" key="1">
    <citation type="journal article" date="2019" name="Int. J. Syst. Evol. Microbiol.">
        <title>The Global Catalogue of Microorganisms (GCM) 10K type strain sequencing project: providing services to taxonomists for standard genome sequencing and annotation.</title>
        <authorList>
            <consortium name="The Broad Institute Genomics Platform"/>
            <consortium name="The Broad Institute Genome Sequencing Center for Infectious Disease"/>
            <person name="Wu L."/>
            <person name="Ma J."/>
        </authorList>
    </citation>
    <scope>NUCLEOTIDE SEQUENCE [LARGE SCALE GENOMIC DNA]</scope>
    <source>
        <strain evidence="3">JCM 18325</strain>
    </source>
</reference>
<sequence>MKIPVMFYVAFTTILLVMLTIMVSMDMPFNWVFYVMCLGQLFVAIMVYKVLKDNYTTDKTFDNFYEDKPINYNG</sequence>
<proteinExistence type="predicted"/>
<dbReference type="Proteomes" id="UP001501433">
    <property type="component" value="Unassembled WGS sequence"/>
</dbReference>
<keyword evidence="1" id="KW-0472">Membrane</keyword>
<keyword evidence="3" id="KW-1185">Reference proteome</keyword>
<feature type="transmembrane region" description="Helical" evidence="1">
    <location>
        <begin position="31"/>
        <end position="51"/>
    </location>
</feature>
<comment type="caution">
    <text evidence="2">The sequence shown here is derived from an EMBL/GenBank/DDBJ whole genome shotgun (WGS) entry which is preliminary data.</text>
</comment>
<feature type="transmembrane region" description="Helical" evidence="1">
    <location>
        <begin position="7"/>
        <end position="25"/>
    </location>
</feature>
<gene>
    <name evidence="2" type="ORF">GCM10023330_01660</name>
</gene>